<evidence type="ECO:0000313" key="1">
    <source>
        <dbReference type="EMBL" id="QBZ84178.1"/>
    </source>
</evidence>
<dbReference type="AlphaFoldDB" id="A0A4P7P245"/>
<protein>
    <submittedName>
        <fullName evidence="1">Uncharacterized protein</fullName>
    </submittedName>
</protein>
<proteinExistence type="predicted"/>
<evidence type="ECO:0000313" key="2">
    <source>
        <dbReference type="Proteomes" id="UP000296201"/>
    </source>
</evidence>
<dbReference type="Proteomes" id="UP000296201">
    <property type="component" value="Chromosome"/>
</dbReference>
<sequence>MQEMCKKTKTAKYLLIEVFEQGANFIDEFHNSNLTDYTINTQDLSNDEKIARRIIPIIETENKNPSYVFGMNSPTTLGIAIITEYLDTHIDNLMFKNISMECSGQVNLATSLEQFNQ</sequence>
<keyword evidence="2" id="KW-1185">Reference proteome</keyword>
<dbReference type="RefSeq" id="WP_135796712.1">
    <property type="nucleotide sequence ID" value="NZ_CP032096.1"/>
</dbReference>
<name>A0A4P7P245_9GAMM</name>
<dbReference type="EMBL" id="CP032096">
    <property type="protein sequence ID" value="QBZ84178.1"/>
    <property type="molecule type" value="Genomic_DNA"/>
</dbReference>
<reference evidence="1 2" key="1">
    <citation type="submission" date="2018-08" db="EMBL/GenBank/DDBJ databases">
        <title>Horizontal acquisition of hydrogen conversion ability and other habitat adaptations in Hydrogenovibrio crunogenus strains.</title>
        <authorList>
            <person name="Gonnella G."/>
            <person name="Adam N."/>
            <person name="Perner M."/>
        </authorList>
    </citation>
    <scope>NUCLEOTIDE SEQUENCE [LARGE SCALE GENOMIC DNA]</scope>
    <source>
        <strain evidence="1 2">SP-41</strain>
    </source>
</reference>
<accession>A0A4P7P245</accession>
<gene>
    <name evidence="1" type="ORF">GHNINEIG_02253</name>
</gene>
<organism evidence="1 2">
    <name type="scientific">Hydrogenovibrio crunogenus</name>
    <dbReference type="NCBI Taxonomy" id="39765"/>
    <lineage>
        <taxon>Bacteria</taxon>
        <taxon>Pseudomonadati</taxon>
        <taxon>Pseudomonadota</taxon>
        <taxon>Gammaproteobacteria</taxon>
        <taxon>Thiotrichales</taxon>
        <taxon>Piscirickettsiaceae</taxon>
        <taxon>Hydrogenovibrio</taxon>
    </lineage>
</organism>